<name>A0A9N8HNR4_9STRA</name>
<keyword evidence="3" id="KW-1185">Reference proteome</keyword>
<evidence type="ECO:0000313" key="2">
    <source>
        <dbReference type="EMBL" id="CAB9521888.1"/>
    </source>
</evidence>
<dbReference type="AlphaFoldDB" id="A0A9N8HNR4"/>
<gene>
    <name evidence="2" type="ORF">SEMRO_1245_G255700.1</name>
</gene>
<feature type="signal peptide" evidence="1">
    <location>
        <begin position="1"/>
        <end position="22"/>
    </location>
</feature>
<sequence>MFVDSLWSLLFLLLALTAIVRAAEESDFVALTLPDVSSVTSIRIARSCGGSKFDIPKTMFTIRPSEANSTSSLEVKTYPANLVTASVDNEFLTFTYNQDVGPSAQEGGVLITMPYDQLSGVQAATSEEVQILPGFTKIFSLSASTSAKLTADGSTLVGEASLQVDVTTSAEMKFLSGRPITGLDVSTSANFDYQGDLTGSCNVATSGDLEMKGNLLGPATCDVTTSSDATIEGSLLENTVINVGTSADLKVTGSVWGKIEASTSSDVTVTSCTNVTLSTSADCNEKNPVDETVTVKVDPQSLTLTGTNKCSGAFARYSNLVLLPSVVVSMLMFGGW</sequence>
<dbReference type="Gene3D" id="2.160.20.120">
    <property type="match status" value="1"/>
</dbReference>
<organism evidence="2 3">
    <name type="scientific">Seminavis robusta</name>
    <dbReference type="NCBI Taxonomy" id="568900"/>
    <lineage>
        <taxon>Eukaryota</taxon>
        <taxon>Sar</taxon>
        <taxon>Stramenopiles</taxon>
        <taxon>Ochrophyta</taxon>
        <taxon>Bacillariophyta</taxon>
        <taxon>Bacillariophyceae</taxon>
        <taxon>Bacillariophycidae</taxon>
        <taxon>Naviculales</taxon>
        <taxon>Naviculaceae</taxon>
        <taxon>Seminavis</taxon>
    </lineage>
</organism>
<feature type="chain" id="PRO_5040266384" description="Auto-transporter adhesin head GIN domain-containing protein" evidence="1">
    <location>
        <begin position="23"/>
        <end position="336"/>
    </location>
</feature>
<dbReference type="Proteomes" id="UP001153069">
    <property type="component" value="Unassembled WGS sequence"/>
</dbReference>
<evidence type="ECO:0008006" key="4">
    <source>
        <dbReference type="Google" id="ProtNLM"/>
    </source>
</evidence>
<reference evidence="2" key="1">
    <citation type="submission" date="2020-06" db="EMBL/GenBank/DDBJ databases">
        <authorList>
            <consortium name="Plant Systems Biology data submission"/>
        </authorList>
    </citation>
    <scope>NUCLEOTIDE SEQUENCE</scope>
    <source>
        <strain evidence="2">D6</strain>
    </source>
</reference>
<evidence type="ECO:0000313" key="3">
    <source>
        <dbReference type="Proteomes" id="UP001153069"/>
    </source>
</evidence>
<accession>A0A9N8HNR4</accession>
<proteinExistence type="predicted"/>
<protein>
    <recommendedName>
        <fullName evidence="4">Auto-transporter adhesin head GIN domain-containing protein</fullName>
    </recommendedName>
</protein>
<dbReference type="EMBL" id="CAICTM010001243">
    <property type="protein sequence ID" value="CAB9521888.1"/>
    <property type="molecule type" value="Genomic_DNA"/>
</dbReference>
<comment type="caution">
    <text evidence="2">The sequence shown here is derived from an EMBL/GenBank/DDBJ whole genome shotgun (WGS) entry which is preliminary data.</text>
</comment>
<keyword evidence="1" id="KW-0732">Signal</keyword>
<evidence type="ECO:0000256" key="1">
    <source>
        <dbReference type="SAM" id="SignalP"/>
    </source>
</evidence>